<organism evidence="2 3">
    <name type="scientific">Brassica cretica</name>
    <name type="common">Mustard</name>
    <dbReference type="NCBI Taxonomy" id="69181"/>
    <lineage>
        <taxon>Eukaryota</taxon>
        <taxon>Viridiplantae</taxon>
        <taxon>Streptophyta</taxon>
        <taxon>Embryophyta</taxon>
        <taxon>Tracheophyta</taxon>
        <taxon>Spermatophyta</taxon>
        <taxon>Magnoliopsida</taxon>
        <taxon>eudicotyledons</taxon>
        <taxon>Gunneridae</taxon>
        <taxon>Pentapetalae</taxon>
        <taxon>rosids</taxon>
        <taxon>malvids</taxon>
        <taxon>Brassicales</taxon>
        <taxon>Brassicaceae</taxon>
        <taxon>Brassiceae</taxon>
        <taxon>Brassica</taxon>
    </lineage>
</organism>
<reference evidence="2" key="1">
    <citation type="submission" date="2019-12" db="EMBL/GenBank/DDBJ databases">
        <title>Genome sequencing and annotation of Brassica cretica.</title>
        <authorList>
            <person name="Studholme D.J."/>
            <person name="Sarris P."/>
        </authorList>
    </citation>
    <scope>NUCLEOTIDE SEQUENCE</scope>
    <source>
        <strain evidence="2">PFS-109/04</strain>
        <tissue evidence="2">Leaf</tissue>
    </source>
</reference>
<gene>
    <name evidence="2" type="ORF">F2Q69_00043342</name>
</gene>
<comment type="caution">
    <text evidence="2">The sequence shown here is derived from an EMBL/GenBank/DDBJ whole genome shotgun (WGS) entry which is preliminary data.</text>
</comment>
<dbReference type="Proteomes" id="UP000712600">
    <property type="component" value="Unassembled WGS sequence"/>
</dbReference>
<evidence type="ECO:0000313" key="3">
    <source>
        <dbReference type="Proteomes" id="UP000712600"/>
    </source>
</evidence>
<sequence length="63" mass="6933">MSSDQIVETGPPREPRTDASWNELELKSRELIAVGARPDRMNTSWNACKNKLGFVGLGFKVAG</sequence>
<dbReference type="AlphaFoldDB" id="A0A8S9NKI0"/>
<proteinExistence type="predicted"/>
<feature type="region of interest" description="Disordered" evidence="1">
    <location>
        <begin position="1"/>
        <end position="21"/>
    </location>
</feature>
<name>A0A8S9NKI0_BRACR</name>
<evidence type="ECO:0000256" key="1">
    <source>
        <dbReference type="SAM" id="MobiDB-lite"/>
    </source>
</evidence>
<dbReference type="EMBL" id="QGKX02001621">
    <property type="protein sequence ID" value="KAF3501589.1"/>
    <property type="molecule type" value="Genomic_DNA"/>
</dbReference>
<accession>A0A8S9NKI0</accession>
<evidence type="ECO:0000313" key="2">
    <source>
        <dbReference type="EMBL" id="KAF3501589.1"/>
    </source>
</evidence>
<protein>
    <submittedName>
        <fullName evidence="2">Uncharacterized protein</fullName>
    </submittedName>
</protein>